<gene>
    <name evidence="1" type="ORF">DRF62_00295</name>
</gene>
<organism evidence="1 2">
    <name type="scientific">Chryseobacterium piscium</name>
    <dbReference type="NCBI Taxonomy" id="333702"/>
    <lineage>
        <taxon>Bacteria</taxon>
        <taxon>Pseudomonadati</taxon>
        <taxon>Bacteroidota</taxon>
        <taxon>Flavobacteriia</taxon>
        <taxon>Flavobacteriales</taxon>
        <taxon>Weeksellaceae</taxon>
        <taxon>Chryseobacterium group</taxon>
        <taxon>Chryseobacterium</taxon>
    </lineage>
</organism>
<reference evidence="1 2" key="1">
    <citation type="journal article" date="2006" name="Int. J. Syst. Evol. Microbiol.">
        <title>Chryseobacterium piscium sp. nov., isolated from fish of the South Atlantic Ocean off South Africa.</title>
        <authorList>
            <person name="de Beer H."/>
            <person name="Hugo C.J."/>
            <person name="Jooste P.J."/>
            <person name="Vancanneyt M."/>
            <person name="Coenye T."/>
            <person name="Vandamme P."/>
        </authorList>
    </citation>
    <scope>NUCLEOTIDE SEQUENCE [LARGE SCALE GENOMIC DNA]</scope>
    <source>
        <strain evidence="1 2">CCUG 51923</strain>
    </source>
</reference>
<accession>A0A3D9BVM4</accession>
<evidence type="ECO:0000313" key="2">
    <source>
        <dbReference type="Proteomes" id="UP000256512"/>
    </source>
</evidence>
<dbReference type="Proteomes" id="UP000256512">
    <property type="component" value="Unassembled WGS sequence"/>
</dbReference>
<proteinExistence type="predicted"/>
<dbReference type="AlphaFoldDB" id="A0A3D9BVM4"/>
<comment type="caution">
    <text evidence="1">The sequence shown here is derived from an EMBL/GenBank/DDBJ whole genome shotgun (WGS) entry which is preliminary data.</text>
</comment>
<sequence>MIHTKKQIEELVRKLMKDIDRKYLDENEIYIKFESNWKIPVINKIITNCWHIAVDVQDDQFNESEPASILIYINDNTLNFECYLDCSMGRPVPLLPAKRIDGKFYLNKI</sequence>
<evidence type="ECO:0000313" key="1">
    <source>
        <dbReference type="EMBL" id="REC57436.1"/>
    </source>
</evidence>
<name>A0A3D9BVM4_9FLAO</name>
<dbReference type="EMBL" id="QNVS01000001">
    <property type="protein sequence ID" value="REC57436.1"/>
    <property type="molecule type" value="Genomic_DNA"/>
</dbReference>
<keyword evidence="2" id="KW-1185">Reference proteome</keyword>
<dbReference type="RefSeq" id="WP_115948564.1">
    <property type="nucleotide sequence ID" value="NZ_QNVS01000001.1"/>
</dbReference>
<protein>
    <submittedName>
        <fullName evidence="1">Uncharacterized protein</fullName>
    </submittedName>
</protein>